<evidence type="ECO:0000256" key="1">
    <source>
        <dbReference type="SAM" id="MobiDB-lite"/>
    </source>
</evidence>
<feature type="compositionally biased region" description="Basic and acidic residues" evidence="1">
    <location>
        <begin position="256"/>
        <end position="268"/>
    </location>
</feature>
<feature type="compositionally biased region" description="Polar residues" evidence="1">
    <location>
        <begin position="448"/>
        <end position="467"/>
    </location>
</feature>
<dbReference type="VEuPathDB" id="PlasmoDB:PVPCR_1004650"/>
<dbReference type="VEuPathDB" id="PlasmoDB:PVBDA_0904770"/>
<keyword evidence="2" id="KW-0472">Membrane</keyword>
<evidence type="ECO:0000313" key="3">
    <source>
        <dbReference type="EMBL" id="CAD2110633.1"/>
    </source>
</evidence>
<feature type="compositionally biased region" description="Polar residues" evidence="1">
    <location>
        <begin position="650"/>
        <end position="665"/>
    </location>
</feature>
<dbReference type="EMBL" id="LR865433">
    <property type="protein sequence ID" value="CAD2110633.1"/>
    <property type="molecule type" value="Genomic_DNA"/>
</dbReference>
<feature type="region of interest" description="Disordered" evidence="1">
    <location>
        <begin position="650"/>
        <end position="726"/>
    </location>
</feature>
<name>A0A6V7T9I8_PLAVN</name>
<dbReference type="VEuPathDB" id="PlasmoDB:PVPCR_1406920"/>
<feature type="compositionally biased region" description="Low complexity" evidence="1">
    <location>
        <begin position="555"/>
        <end position="576"/>
    </location>
</feature>
<dbReference type="VEuPathDB" id="PlasmoDB:PVVCY_0201530"/>
<dbReference type="VEuPathDB" id="PlasmoDB:PVVCY_0101560"/>
<feature type="compositionally biased region" description="Pro residues" evidence="1">
    <location>
        <begin position="470"/>
        <end position="484"/>
    </location>
</feature>
<dbReference type="VEuPathDB" id="PlasmoDB:PVSEL_1204510"/>
<feature type="compositionally biased region" description="Polar residues" evidence="1">
    <location>
        <begin position="673"/>
        <end position="694"/>
    </location>
</feature>
<feature type="compositionally biased region" description="Pro residues" evidence="1">
    <location>
        <begin position="505"/>
        <end position="520"/>
    </location>
</feature>
<feature type="compositionally biased region" description="Polar residues" evidence="1">
    <location>
        <begin position="522"/>
        <end position="539"/>
    </location>
</feature>
<feature type="compositionally biased region" description="Low complexity" evidence="1">
    <location>
        <begin position="490"/>
        <end position="504"/>
    </location>
</feature>
<keyword evidence="2" id="KW-1133">Transmembrane helix</keyword>
<evidence type="ECO:0000313" key="4">
    <source>
        <dbReference type="Proteomes" id="UP000515697"/>
    </source>
</evidence>
<feature type="compositionally biased region" description="Gly residues" evidence="1">
    <location>
        <begin position="360"/>
        <end position="370"/>
    </location>
</feature>
<protein>
    <submittedName>
        <fullName evidence="3">PIR protein CIR protein</fullName>
    </submittedName>
</protein>
<sequence>MDDKACDLLSEVDENFNNGGVNVVKFNKFTKCHSYCPYENTSKKNKCTNDYERVNALGSYLFTKIMEIDNAFKGSIGDKRHIEVFMIWLGDKLFRIENDYKATLEESYKKNLERIMGNVKYWEAIDSKKLYKRATIKKMNEYYGLLNYICKLIIEYNTNIQNPQKHNRNRLGNYSTKCINFYRSILSSANGCKPYLQLLDNLKMIYENFRMHKIDYNNNIPSKDRILLLKRIKHLTTFKDENRLFVFLSENPSFDDKECKEAKSKDEQIGEQILQSKPKGNGLTKKPDTATQGRASGKFQSANPSDSKPAPAPPKKAEQPPAKPAGVKLPQQPQLSPPSLPQTLQKSGANHQSGTKDSGGNKGNKGGGVSQPGSSEGKPKDDGQKKTDQVGTTSPGLKAGSQPKGAKNQGSGARGQGGSGNKVNTDKQTKHSGDSSHENTAPAPSGAGTPQSPVMTTSGAPQSTDTIPPSVQPPEKPQPQPQPKPEVKDQTSQPQTSQQNQTQPVAPPATPPDPLSPAPPSQDGSSLQTPQAGGSNSQNEPKDLGSSKGSTGDANGNKGDPSGGSSDPASSKSVGSFDWRSSIFEFILKGKEYYNKASELIKDNQQKFKDAAEKISDAYNTTVDSLKSAYNVSNNYVNDFVKDVIDQLNKTNTPSKQNGNQPGSGSQIGGGNPTNHLPQSQPQNTTDPSKVPSQNPAPTPIKDPPSNLSLPPQLPSPPKSPLQQGQPLLQSQSITPQNPQVKQTNHQKIGQFVKSLSSDLILKKPWNIFPTTWNGSGDCKPEIKFMNATLVCCTSEQCSLTGITVILVLIPIILLIAYKYLSFGSSKKSEKKNMKRVINFHDGKSKTKIIISSNDRSKHLKPVINLVGGKKKSLLNIYKLIRADPMPFINLFFLLIFFVYKRKRDTIE</sequence>
<proteinExistence type="predicted"/>
<feature type="transmembrane region" description="Helical" evidence="2">
    <location>
        <begin position="800"/>
        <end position="821"/>
    </location>
</feature>
<feature type="compositionally biased region" description="Polar residues" evidence="1">
    <location>
        <begin position="289"/>
        <end position="306"/>
    </location>
</feature>
<dbReference type="AlphaFoldDB" id="A0A6V7T9I8"/>
<feature type="compositionally biased region" description="Basic and acidic residues" evidence="1">
    <location>
        <begin position="424"/>
        <end position="437"/>
    </location>
</feature>
<feature type="compositionally biased region" description="Polar residues" evidence="1">
    <location>
        <begin position="346"/>
        <end position="358"/>
    </location>
</feature>
<dbReference type="VEuPathDB" id="PlasmoDB:PVLDE_1406870"/>
<feature type="transmembrane region" description="Helical" evidence="2">
    <location>
        <begin position="880"/>
        <end position="900"/>
    </location>
</feature>
<dbReference type="Proteomes" id="UP000515697">
    <property type="component" value="Chromosome PVSEL_12"/>
</dbReference>
<dbReference type="VEuPathDB" id="PlasmoDB:PVBDA_0400090"/>
<reference evidence="3 4" key="1">
    <citation type="submission" date="2020-08" db="EMBL/GenBank/DDBJ databases">
        <authorList>
            <person name="Ramaprasad A."/>
        </authorList>
    </citation>
    <scope>NUCLEOTIDE SEQUENCE [LARGE SCALE GENOMIC DNA]</scope>
</reference>
<dbReference type="VEuPathDB" id="PlasmoDB:PVBDA_0904700"/>
<feature type="compositionally biased region" description="Basic and acidic residues" evidence="1">
    <location>
        <begin position="377"/>
        <end position="388"/>
    </location>
</feature>
<dbReference type="VEuPathDB" id="PlasmoDB:PVPCR_1204850"/>
<dbReference type="Pfam" id="PF06022">
    <property type="entry name" value="Cir_Bir_Yir"/>
    <property type="match status" value="1"/>
</dbReference>
<evidence type="ECO:0000256" key="2">
    <source>
        <dbReference type="SAM" id="Phobius"/>
    </source>
</evidence>
<feature type="region of interest" description="Disordered" evidence="1">
    <location>
        <begin position="256"/>
        <end position="576"/>
    </location>
</feature>
<dbReference type="VEuPathDB" id="PlasmoDB:PVLDE_1105100"/>
<dbReference type="VEuPathDB" id="PlasmoDB:PVVCY_0803490"/>
<keyword evidence="2" id="KW-0812">Transmembrane</keyword>
<organism evidence="3 4">
    <name type="scientific">Plasmodium vinckei</name>
    <dbReference type="NCBI Taxonomy" id="5860"/>
    <lineage>
        <taxon>Eukaryota</taxon>
        <taxon>Sar</taxon>
        <taxon>Alveolata</taxon>
        <taxon>Apicomplexa</taxon>
        <taxon>Aconoidasida</taxon>
        <taxon>Haemosporida</taxon>
        <taxon>Plasmodiidae</taxon>
        <taxon>Plasmodium</taxon>
        <taxon>Plasmodium (Vinckeia)</taxon>
    </lineage>
</organism>
<dbReference type="InterPro" id="IPR006477">
    <property type="entry name" value="Yir_bir_cir"/>
</dbReference>
<accession>A0A6V7T9I8</accession>
<dbReference type="VEuPathDB" id="PlasmoDB:PVPCR_1300310"/>
<dbReference type="VEuPathDB" id="PlasmoDB:PVLDE_0703450"/>
<gene>
    <name evidence="3" type="ORF">PVSEL_1204510</name>
</gene>